<evidence type="ECO:0000259" key="2">
    <source>
        <dbReference type="PROSITE" id="PS50181"/>
    </source>
</evidence>
<feature type="domain" description="F-box" evidence="2">
    <location>
        <begin position="54"/>
        <end position="101"/>
    </location>
</feature>
<dbReference type="InterPro" id="IPR036047">
    <property type="entry name" value="F-box-like_dom_sf"/>
</dbReference>
<organism evidence="3 4">
    <name type="scientific">Phascolomyces articulosus</name>
    <dbReference type="NCBI Taxonomy" id="60185"/>
    <lineage>
        <taxon>Eukaryota</taxon>
        <taxon>Fungi</taxon>
        <taxon>Fungi incertae sedis</taxon>
        <taxon>Mucoromycota</taxon>
        <taxon>Mucoromycotina</taxon>
        <taxon>Mucoromycetes</taxon>
        <taxon>Mucorales</taxon>
        <taxon>Lichtheimiaceae</taxon>
        <taxon>Phascolomyces</taxon>
    </lineage>
</organism>
<dbReference type="AlphaFoldDB" id="A0AAD5K8X4"/>
<protein>
    <recommendedName>
        <fullName evidence="2">F-box domain-containing protein</fullName>
    </recommendedName>
</protein>
<proteinExistence type="predicted"/>
<accession>A0AAD5K8X4</accession>
<dbReference type="PROSITE" id="PS50181">
    <property type="entry name" value="FBOX"/>
    <property type="match status" value="1"/>
</dbReference>
<keyword evidence="4" id="KW-1185">Reference proteome</keyword>
<dbReference type="InterPro" id="IPR001810">
    <property type="entry name" value="F-box_dom"/>
</dbReference>
<comment type="caution">
    <text evidence="3">The sequence shown here is derived from an EMBL/GenBank/DDBJ whole genome shotgun (WGS) entry which is preliminary data.</text>
</comment>
<gene>
    <name evidence="3" type="ORF">BDA99DRAFT_556173</name>
</gene>
<dbReference type="Gene3D" id="1.20.1280.50">
    <property type="match status" value="1"/>
</dbReference>
<dbReference type="EMBL" id="JAIXMP010000004">
    <property type="protein sequence ID" value="KAI9274784.1"/>
    <property type="molecule type" value="Genomic_DNA"/>
</dbReference>
<reference evidence="3" key="1">
    <citation type="journal article" date="2022" name="IScience">
        <title>Evolution of zygomycete secretomes and the origins of terrestrial fungal ecologies.</title>
        <authorList>
            <person name="Chang Y."/>
            <person name="Wang Y."/>
            <person name="Mondo S."/>
            <person name="Ahrendt S."/>
            <person name="Andreopoulos W."/>
            <person name="Barry K."/>
            <person name="Beard J."/>
            <person name="Benny G.L."/>
            <person name="Blankenship S."/>
            <person name="Bonito G."/>
            <person name="Cuomo C."/>
            <person name="Desiro A."/>
            <person name="Gervers K.A."/>
            <person name="Hundley H."/>
            <person name="Kuo A."/>
            <person name="LaButti K."/>
            <person name="Lang B.F."/>
            <person name="Lipzen A."/>
            <person name="O'Donnell K."/>
            <person name="Pangilinan J."/>
            <person name="Reynolds N."/>
            <person name="Sandor L."/>
            <person name="Smith M.E."/>
            <person name="Tsang A."/>
            <person name="Grigoriev I.V."/>
            <person name="Stajich J.E."/>
            <person name="Spatafora J.W."/>
        </authorList>
    </citation>
    <scope>NUCLEOTIDE SEQUENCE</scope>
    <source>
        <strain evidence="3">RSA 2281</strain>
    </source>
</reference>
<evidence type="ECO:0000256" key="1">
    <source>
        <dbReference type="SAM" id="MobiDB-lite"/>
    </source>
</evidence>
<sequence length="156" mass="18275">MPNTQNQATNSVEQNCKKQYPNSMSTIKSRRLASIDLNRVKKPETNDKVQKRKIDFISQPPYEIVALIVTYLPRKQLSRYLNVCAKWRRRLLLLSPLWKNIVLDSNRSLVLMSLKIEQLDTKLLYDRQRHRAIAQSLVSFVKHVDVGIFVFACIYI</sequence>
<feature type="compositionally biased region" description="Polar residues" evidence="1">
    <location>
        <begin position="1"/>
        <end position="14"/>
    </location>
</feature>
<dbReference type="Proteomes" id="UP001209540">
    <property type="component" value="Unassembled WGS sequence"/>
</dbReference>
<dbReference type="SUPFAM" id="SSF81383">
    <property type="entry name" value="F-box domain"/>
    <property type="match status" value="1"/>
</dbReference>
<name>A0AAD5K8X4_9FUNG</name>
<feature type="region of interest" description="Disordered" evidence="1">
    <location>
        <begin position="1"/>
        <end position="20"/>
    </location>
</feature>
<evidence type="ECO:0000313" key="4">
    <source>
        <dbReference type="Proteomes" id="UP001209540"/>
    </source>
</evidence>
<reference evidence="3" key="2">
    <citation type="submission" date="2023-02" db="EMBL/GenBank/DDBJ databases">
        <authorList>
            <consortium name="DOE Joint Genome Institute"/>
            <person name="Mondo S.J."/>
            <person name="Chang Y."/>
            <person name="Wang Y."/>
            <person name="Ahrendt S."/>
            <person name="Andreopoulos W."/>
            <person name="Barry K."/>
            <person name="Beard J."/>
            <person name="Benny G.L."/>
            <person name="Blankenship S."/>
            <person name="Bonito G."/>
            <person name="Cuomo C."/>
            <person name="Desiro A."/>
            <person name="Gervers K.A."/>
            <person name="Hundley H."/>
            <person name="Kuo A."/>
            <person name="LaButti K."/>
            <person name="Lang B.F."/>
            <person name="Lipzen A."/>
            <person name="O'Donnell K."/>
            <person name="Pangilinan J."/>
            <person name="Reynolds N."/>
            <person name="Sandor L."/>
            <person name="Smith M.W."/>
            <person name="Tsang A."/>
            <person name="Grigoriev I.V."/>
            <person name="Stajich J.E."/>
            <person name="Spatafora J.W."/>
        </authorList>
    </citation>
    <scope>NUCLEOTIDE SEQUENCE</scope>
    <source>
        <strain evidence="3">RSA 2281</strain>
    </source>
</reference>
<evidence type="ECO:0000313" key="3">
    <source>
        <dbReference type="EMBL" id="KAI9274784.1"/>
    </source>
</evidence>